<reference evidence="3 4" key="2">
    <citation type="submission" date="2019-09" db="EMBL/GenBank/DDBJ databases">
        <authorList>
            <person name="Jin C."/>
        </authorList>
    </citation>
    <scope>NUCLEOTIDE SEQUENCE [LARGE SCALE GENOMIC DNA]</scope>
    <source>
        <strain evidence="3 4">AN110305</strain>
    </source>
</reference>
<feature type="region of interest" description="Disordered" evidence="1">
    <location>
        <begin position="1"/>
        <end position="21"/>
    </location>
</feature>
<feature type="domain" description="DUF397" evidence="2">
    <location>
        <begin position="7"/>
        <end position="24"/>
    </location>
</feature>
<proteinExistence type="predicted"/>
<accession>A0A5B2WX64</accession>
<evidence type="ECO:0000313" key="3">
    <source>
        <dbReference type="EMBL" id="KAA2255470.1"/>
    </source>
</evidence>
<dbReference type="OrthoDB" id="4330022at2"/>
<feature type="compositionally biased region" description="Basic residues" evidence="1">
    <location>
        <begin position="1"/>
        <end position="12"/>
    </location>
</feature>
<dbReference type="EMBL" id="VUOB01000056">
    <property type="protein sequence ID" value="KAA2255470.1"/>
    <property type="molecule type" value="Genomic_DNA"/>
</dbReference>
<dbReference type="AlphaFoldDB" id="A0A5B2WX64"/>
<sequence>MSERRSRWRKSSRSGGTNGNCVEMTFHQWRKSSRSNSQSACVEVAHVPTTAAIRDSKNPDGPILAMSHTELTGFVAAIKAGRFNN</sequence>
<name>A0A5B2WX64_9PSEU</name>
<protein>
    <submittedName>
        <fullName evidence="3">DUF397 domain-containing protein</fullName>
    </submittedName>
</protein>
<dbReference type="Pfam" id="PF04149">
    <property type="entry name" value="DUF397"/>
    <property type="match status" value="2"/>
</dbReference>
<organism evidence="3 4">
    <name type="scientific">Solihabitans fulvus</name>
    <dbReference type="NCBI Taxonomy" id="1892852"/>
    <lineage>
        <taxon>Bacteria</taxon>
        <taxon>Bacillati</taxon>
        <taxon>Actinomycetota</taxon>
        <taxon>Actinomycetes</taxon>
        <taxon>Pseudonocardiales</taxon>
        <taxon>Pseudonocardiaceae</taxon>
        <taxon>Solihabitans</taxon>
    </lineage>
</organism>
<evidence type="ECO:0000259" key="2">
    <source>
        <dbReference type="Pfam" id="PF04149"/>
    </source>
</evidence>
<dbReference type="RefSeq" id="WP_149852878.1">
    <property type="nucleotide sequence ID" value="NZ_VUOB01000056.1"/>
</dbReference>
<evidence type="ECO:0000256" key="1">
    <source>
        <dbReference type="SAM" id="MobiDB-lite"/>
    </source>
</evidence>
<dbReference type="Proteomes" id="UP000323454">
    <property type="component" value="Unassembled WGS sequence"/>
</dbReference>
<feature type="domain" description="DUF397" evidence="2">
    <location>
        <begin position="28"/>
        <end position="79"/>
    </location>
</feature>
<keyword evidence="4" id="KW-1185">Reference proteome</keyword>
<reference evidence="3 4" key="1">
    <citation type="submission" date="2019-09" db="EMBL/GenBank/DDBJ databases">
        <title>Goodfellowia gen. nov., a new genus of the Pseudonocardineae related to Actinoalloteichus, containing Goodfellowia coeruleoviolacea gen. nov., comb. nov. gen. nov., comb. nov.</title>
        <authorList>
            <person name="Labeda D."/>
        </authorList>
    </citation>
    <scope>NUCLEOTIDE SEQUENCE [LARGE SCALE GENOMIC DNA]</scope>
    <source>
        <strain evidence="3 4">AN110305</strain>
    </source>
</reference>
<comment type="caution">
    <text evidence="3">The sequence shown here is derived from an EMBL/GenBank/DDBJ whole genome shotgun (WGS) entry which is preliminary data.</text>
</comment>
<gene>
    <name evidence="3" type="ORF">F0L68_28295</name>
</gene>
<evidence type="ECO:0000313" key="4">
    <source>
        <dbReference type="Proteomes" id="UP000323454"/>
    </source>
</evidence>
<dbReference type="InterPro" id="IPR007278">
    <property type="entry name" value="DUF397"/>
</dbReference>